<comment type="similarity">
    <text evidence="2">Belongs to the DNA polymerase type-C family. DnaE subfamily.</text>
</comment>
<dbReference type="Pfam" id="PF07733">
    <property type="entry name" value="DNA_pol3_alpha"/>
    <property type="match status" value="1"/>
</dbReference>
<dbReference type="InterPro" id="IPR004805">
    <property type="entry name" value="DnaE2/DnaE/PolC"/>
</dbReference>
<feature type="domain" description="Polymerase/histidinol phosphatase N-terminal" evidence="11">
    <location>
        <begin position="12"/>
        <end position="79"/>
    </location>
</feature>
<evidence type="ECO:0000256" key="6">
    <source>
        <dbReference type="ARBA" id="ARBA00022695"/>
    </source>
</evidence>
<evidence type="ECO:0000256" key="2">
    <source>
        <dbReference type="ARBA" id="ARBA00009496"/>
    </source>
</evidence>
<comment type="caution">
    <text evidence="12">The sequence shown here is derived from an EMBL/GenBank/DDBJ whole genome shotgun (WGS) entry which is preliminary data.</text>
</comment>
<evidence type="ECO:0000256" key="7">
    <source>
        <dbReference type="ARBA" id="ARBA00022705"/>
    </source>
</evidence>
<comment type="subcellular location">
    <subcellularLocation>
        <location evidence="1">Cytoplasm</location>
    </subcellularLocation>
</comment>
<dbReference type="SUPFAM" id="SSF50249">
    <property type="entry name" value="Nucleic acid-binding proteins"/>
    <property type="match status" value="1"/>
</dbReference>
<evidence type="ECO:0000313" key="12">
    <source>
        <dbReference type="EMBL" id="MDV2684783.1"/>
    </source>
</evidence>
<organism evidence="12 13">
    <name type="scientific">Alkalihalophilus lindianensis</name>
    <dbReference type="NCBI Taxonomy" id="1630542"/>
    <lineage>
        <taxon>Bacteria</taxon>
        <taxon>Bacillati</taxon>
        <taxon>Bacillota</taxon>
        <taxon>Bacilli</taxon>
        <taxon>Bacillales</taxon>
        <taxon>Bacillaceae</taxon>
        <taxon>Alkalihalophilus</taxon>
    </lineage>
</organism>
<dbReference type="Gene3D" id="1.10.10.1600">
    <property type="entry name" value="Bacterial DNA polymerase III alpha subunit, thumb domain"/>
    <property type="match status" value="1"/>
</dbReference>
<dbReference type="InterPro" id="IPR012340">
    <property type="entry name" value="NA-bd_OB-fold"/>
</dbReference>
<dbReference type="InterPro" id="IPR003141">
    <property type="entry name" value="Pol/His_phosphatase_N"/>
</dbReference>
<dbReference type="SMART" id="SM00481">
    <property type="entry name" value="POLIIIAc"/>
    <property type="match status" value="1"/>
</dbReference>
<dbReference type="InterPro" id="IPR004013">
    <property type="entry name" value="PHP_dom"/>
</dbReference>
<comment type="catalytic activity">
    <reaction evidence="10">
        <text>DNA(n) + a 2'-deoxyribonucleoside 5'-triphosphate = DNA(n+1) + diphosphate</text>
        <dbReference type="Rhea" id="RHEA:22508"/>
        <dbReference type="Rhea" id="RHEA-COMP:17339"/>
        <dbReference type="Rhea" id="RHEA-COMP:17340"/>
        <dbReference type="ChEBI" id="CHEBI:33019"/>
        <dbReference type="ChEBI" id="CHEBI:61560"/>
        <dbReference type="ChEBI" id="CHEBI:173112"/>
        <dbReference type="EC" id="2.7.7.7"/>
    </reaction>
</comment>
<dbReference type="InterPro" id="IPR029460">
    <property type="entry name" value="DNAPol_HHH"/>
</dbReference>
<keyword evidence="7" id="KW-0235">DNA replication</keyword>
<keyword evidence="8" id="KW-0239">DNA-directed DNA polymerase</keyword>
<dbReference type="RefSeq" id="WP_317122001.1">
    <property type="nucleotide sequence ID" value="NZ_JAWJBA010000003.1"/>
</dbReference>
<dbReference type="PANTHER" id="PTHR32294">
    <property type="entry name" value="DNA POLYMERASE III SUBUNIT ALPHA"/>
    <property type="match status" value="1"/>
</dbReference>
<dbReference type="Pfam" id="PF14579">
    <property type="entry name" value="HHH_6"/>
    <property type="match status" value="1"/>
</dbReference>
<sequence length="1121" mass="127653">MQREKVRKVDLLHTHVYSEYSLLSSTNRIEQLVSQAKKEGYGALALTDKGVMFGAIPFYKACLKAGIKPIIGLEVPIDTQVNGRRAHLRLLAKNKAGYQSLLTISTELQMKSDKARFFTKDELLPHLGHCVVILSYDGGPVQEYVKSKEEGLAQEWCREWITFKHKGSWYIDLQGTIEKDRAFWKRISQFAASNELKVIGSNPVLYTNKDDYEAYAAVRAIRLGTTIHLEEPNHEERFFYLRSIEEYQATFSECREALLGLQEIDQLCQLELDLDSRYLPVYPFTKKNNTREELRNACLQGIDKRFGSSPAEEVTQRLEIELKVIDQMGFNDYFLIVSDFMRYARNRKMMTGPGRGSAAGSLVAYVLYITDVNPLEYGLLFERFLNPERITLPDIDIDFPDHRRDEVIRYVQEKYGHDRVAQIATFGTLAAKASVRDTGKVLSCDSYLIEKMAKLIPATSGMTIKKAIQIDRELKTLYQESKDAQRLLDIAQSIEGLMRHVSTHAAGVVISPVPLTELVAVQRGQGQGVLTQATMGVVEEIGLVKFDFLGLRNLTLLERVVSIIEEHSGEVIDVRNLPIDDQKTYQLLADSDTTGIFQLESAGMRQVLRSLKPTEFEDIVAVNALYRPGPMEFINVYVEGKHKQRPISSPHPDLNEIIERTYGVIVYQEQIMQIVVKMAGFSLAEADLLRRAISKKNKHELEKSRVDFITGAIQKGYEEDVAKNVFQLIERFANYGFNRSHAVAYSMISYQLAYLKTHYPLAFHTALLSSVWNTTEKLMELLQESKRRKIDVLPPKLSKSGLLFTLENEAIRFGLLPISHVGIQAARHIIELVQEKPFKDLFDYCSRVNQRIVNRRATENLIKAGAMDEFKEDRAILLYNLDQAYAFAEKVQTFQDETAGLFTIDVEAPHYEKVDPLTLQERLFFEREALGVYVSGHPLEQVSEVLKKYQRINIVDLSTQKAKVRIAGLVSNLKKITTKKGDPMAFLEVGDETDQCEVTVFPDVWQQHGKMIKEGELLFMEGSLDHKRDKPQFILKRCVAVQTIVTQVKSKPTLYLKVVNPAHFSLVKACLLEDKGNTEVVVYLDNEKQTIKLEADYKVGPSEECMWALEELLGPEHVVLK</sequence>
<dbReference type="PANTHER" id="PTHR32294:SF0">
    <property type="entry name" value="DNA POLYMERASE III SUBUNIT ALPHA"/>
    <property type="match status" value="1"/>
</dbReference>
<dbReference type="Pfam" id="PF02811">
    <property type="entry name" value="PHP"/>
    <property type="match status" value="1"/>
</dbReference>
<dbReference type="Pfam" id="PF17657">
    <property type="entry name" value="DNA_pol3_finger"/>
    <property type="match status" value="1"/>
</dbReference>
<evidence type="ECO:0000313" key="13">
    <source>
        <dbReference type="Proteomes" id="UP001287282"/>
    </source>
</evidence>
<dbReference type="NCBIfam" id="TIGR00594">
    <property type="entry name" value="polc"/>
    <property type="match status" value="1"/>
</dbReference>
<dbReference type="Gene3D" id="1.10.150.870">
    <property type="match status" value="1"/>
</dbReference>
<dbReference type="InterPro" id="IPR011708">
    <property type="entry name" value="DNA_pol3_alpha_NTPase_dom"/>
</dbReference>
<evidence type="ECO:0000256" key="5">
    <source>
        <dbReference type="ARBA" id="ARBA00022679"/>
    </source>
</evidence>
<evidence type="ECO:0000256" key="1">
    <source>
        <dbReference type="ARBA" id="ARBA00004496"/>
    </source>
</evidence>
<dbReference type="Proteomes" id="UP001287282">
    <property type="component" value="Unassembled WGS sequence"/>
</dbReference>
<keyword evidence="13" id="KW-1185">Reference proteome</keyword>
<protein>
    <recommendedName>
        <fullName evidence="4">DNA polymerase III subunit alpha</fullName>
        <ecNumber evidence="3">2.7.7.7</ecNumber>
    </recommendedName>
</protein>
<dbReference type="CDD" id="cd04485">
    <property type="entry name" value="DnaE_OBF"/>
    <property type="match status" value="1"/>
</dbReference>
<evidence type="ECO:0000256" key="10">
    <source>
        <dbReference type="ARBA" id="ARBA00049244"/>
    </source>
</evidence>
<gene>
    <name evidence="12" type="primary">dnaE</name>
    <name evidence="12" type="ORF">RYX56_10425</name>
</gene>
<evidence type="ECO:0000256" key="4">
    <source>
        <dbReference type="ARBA" id="ARBA00019114"/>
    </source>
</evidence>
<accession>A0ABU3XBT9</accession>
<evidence type="ECO:0000256" key="3">
    <source>
        <dbReference type="ARBA" id="ARBA00012417"/>
    </source>
</evidence>
<dbReference type="InterPro" id="IPR016195">
    <property type="entry name" value="Pol/histidinol_Pase-like"/>
</dbReference>
<evidence type="ECO:0000256" key="8">
    <source>
        <dbReference type="ARBA" id="ARBA00022932"/>
    </source>
</evidence>
<dbReference type="SUPFAM" id="SSF89550">
    <property type="entry name" value="PHP domain-like"/>
    <property type="match status" value="1"/>
</dbReference>
<dbReference type="NCBIfam" id="NF004226">
    <property type="entry name" value="PRK05673.1"/>
    <property type="match status" value="1"/>
</dbReference>
<dbReference type="InterPro" id="IPR041931">
    <property type="entry name" value="DNA_pol3_alpha_thumb_dom"/>
</dbReference>
<evidence type="ECO:0000259" key="11">
    <source>
        <dbReference type="SMART" id="SM00481"/>
    </source>
</evidence>
<dbReference type="EC" id="2.7.7.7" evidence="3"/>
<name>A0ABU3XBT9_9BACI</name>
<keyword evidence="6 12" id="KW-0548">Nucleotidyltransferase</keyword>
<comment type="function">
    <text evidence="9">DNA polymerase III is a complex, multichain enzyme responsible for most of the replicative synthesis in bacteria. This DNA polymerase also exhibits 3' to 5' exonuclease activity. The alpha chain is the DNA polymerase.</text>
</comment>
<dbReference type="GO" id="GO:0003887">
    <property type="term" value="F:DNA-directed DNA polymerase activity"/>
    <property type="evidence" value="ECO:0007669"/>
    <property type="project" value="UniProtKB-EC"/>
</dbReference>
<dbReference type="EMBL" id="JAWJBA010000003">
    <property type="protein sequence ID" value="MDV2684783.1"/>
    <property type="molecule type" value="Genomic_DNA"/>
</dbReference>
<dbReference type="Pfam" id="PF01336">
    <property type="entry name" value="tRNA_anti-codon"/>
    <property type="match status" value="1"/>
</dbReference>
<dbReference type="InterPro" id="IPR004365">
    <property type="entry name" value="NA-bd_OB_tRNA"/>
</dbReference>
<evidence type="ECO:0000256" key="9">
    <source>
        <dbReference type="ARBA" id="ARBA00025611"/>
    </source>
</evidence>
<reference evidence="12 13" key="1">
    <citation type="submission" date="2023-10" db="EMBL/GenBank/DDBJ databases">
        <title>Screening of Alkalihalobacillus lindianensis BZ-TG-R113 and Its Alleviation of Salt Stress on Rapeseed Growth.</title>
        <authorList>
            <person name="Zhao B."/>
            <person name="Guo T."/>
        </authorList>
    </citation>
    <scope>NUCLEOTIDE SEQUENCE [LARGE SCALE GENOMIC DNA]</scope>
    <source>
        <strain evidence="12 13">BZ-TG-R113</strain>
    </source>
</reference>
<proteinExistence type="inferred from homology"/>
<keyword evidence="5 12" id="KW-0808">Transferase</keyword>
<dbReference type="Gene3D" id="3.20.20.140">
    <property type="entry name" value="Metal-dependent hydrolases"/>
    <property type="match status" value="1"/>
</dbReference>
<dbReference type="InterPro" id="IPR040982">
    <property type="entry name" value="DNA_pol3_finger"/>
</dbReference>